<accession>A0A6G8MYH5</accession>
<sequence>MEYYFYLGNSEEREKLIAECEQTDEPWVYEEKVTRLYVTFREKRSRDSACSWKMDCPWFL</sequence>
<protein>
    <submittedName>
        <fullName evidence="1">Uncharacterized protein</fullName>
    </submittedName>
</protein>
<dbReference type="Proteomes" id="UP001224087">
    <property type="component" value="Segment"/>
</dbReference>
<name>A0A6G8MYH5_9VIRU</name>
<organism evidence="1 2">
    <name type="scientific">Cedratvirus kamchatka</name>
    <dbReference type="NCBI Taxonomy" id="2716914"/>
    <lineage>
        <taxon>Viruses</taxon>
        <taxon>Pithoviruses</taxon>
        <taxon>Orthocedratvirinae</taxon>
        <taxon>Alphacedratvirus</taxon>
        <taxon>Alphacedratvirus rossiense</taxon>
    </lineage>
</organism>
<reference evidence="1" key="1">
    <citation type="submission" date="2019-12" db="EMBL/GenBank/DDBJ databases">
        <title>The DNA Methylation Landscape of Giant Viruses.</title>
        <authorList>
            <person name="Jeudy S."/>
            <person name="Rigou S."/>
            <person name="Alempic J.-M."/>
            <person name="Claverie J.-M."/>
            <person name="Abergel C."/>
            <person name="Legendre M."/>
        </authorList>
    </citation>
    <scope>NUCLEOTIDE SEQUENCE</scope>
    <source>
        <strain evidence="1">P4</strain>
    </source>
</reference>
<dbReference type="EMBL" id="MN873693">
    <property type="protein sequence ID" value="QIN54274.1"/>
    <property type="molecule type" value="Genomic_DNA"/>
</dbReference>
<gene>
    <name evidence="1" type="primary">ck149</name>
</gene>
<proteinExistence type="predicted"/>
<keyword evidence="2" id="KW-1185">Reference proteome</keyword>
<evidence type="ECO:0000313" key="2">
    <source>
        <dbReference type="Proteomes" id="UP001224087"/>
    </source>
</evidence>
<evidence type="ECO:0000313" key="1">
    <source>
        <dbReference type="EMBL" id="QIN54274.1"/>
    </source>
</evidence>